<evidence type="ECO:0000313" key="1">
    <source>
        <dbReference type="EMBL" id="CAB4185402.1"/>
    </source>
</evidence>
<proteinExistence type="predicted"/>
<dbReference type="EMBL" id="LR797076">
    <property type="protein sequence ID" value="CAB4185402.1"/>
    <property type="molecule type" value="Genomic_DNA"/>
</dbReference>
<gene>
    <name evidence="1" type="ORF">UFOVP1119_44</name>
    <name evidence="2" type="ORF">UFOVP1238_18</name>
</gene>
<sequence>MPKYKVTAHAITDLEIVVEANSSQEAEQIAMTHPTLEWDNLGYEFALDFTEEVK</sequence>
<evidence type="ECO:0000313" key="2">
    <source>
        <dbReference type="EMBL" id="CAB4193102.1"/>
    </source>
</evidence>
<accession>A0A6J5RBB6</accession>
<organism evidence="2">
    <name type="scientific">uncultured Caudovirales phage</name>
    <dbReference type="NCBI Taxonomy" id="2100421"/>
    <lineage>
        <taxon>Viruses</taxon>
        <taxon>Duplodnaviria</taxon>
        <taxon>Heunggongvirae</taxon>
        <taxon>Uroviricota</taxon>
        <taxon>Caudoviricetes</taxon>
        <taxon>Peduoviridae</taxon>
        <taxon>Maltschvirus</taxon>
        <taxon>Maltschvirus maltsch</taxon>
    </lineage>
</organism>
<reference evidence="2" key="1">
    <citation type="submission" date="2020-05" db="EMBL/GenBank/DDBJ databases">
        <authorList>
            <person name="Chiriac C."/>
            <person name="Salcher M."/>
            <person name="Ghai R."/>
            <person name="Kavagutti S V."/>
        </authorList>
    </citation>
    <scope>NUCLEOTIDE SEQUENCE</scope>
</reference>
<evidence type="ECO:0008006" key="3">
    <source>
        <dbReference type="Google" id="ProtNLM"/>
    </source>
</evidence>
<dbReference type="EMBL" id="LR797198">
    <property type="protein sequence ID" value="CAB4193102.1"/>
    <property type="molecule type" value="Genomic_DNA"/>
</dbReference>
<protein>
    <recommendedName>
        <fullName evidence="3">DpnD/PcfM-like protein</fullName>
    </recommendedName>
</protein>
<name>A0A6J5RBB6_9CAUD</name>